<proteinExistence type="predicted"/>
<keyword evidence="1" id="KW-0677">Repeat</keyword>
<dbReference type="PANTHER" id="PTHR12558:SF13">
    <property type="entry name" value="CELL DIVISION CYCLE PROTEIN 27 HOMOLOG"/>
    <property type="match status" value="1"/>
</dbReference>
<dbReference type="InterPro" id="IPR011990">
    <property type="entry name" value="TPR-like_helical_dom_sf"/>
</dbReference>
<reference evidence="4" key="1">
    <citation type="journal article" date="2021" name="Environ. Microbiol.">
        <title>Genomic characterization of three novel Desulfobacterota classes expand the metabolic and phylogenetic diversity of the phylum.</title>
        <authorList>
            <person name="Murphy C.L."/>
            <person name="Biggerstaff J."/>
            <person name="Eichhorn A."/>
            <person name="Ewing E."/>
            <person name="Shahan R."/>
            <person name="Soriano D."/>
            <person name="Stewart S."/>
            <person name="VanMol K."/>
            <person name="Walker R."/>
            <person name="Walters P."/>
            <person name="Elshahed M.S."/>
            <person name="Youssef N.H."/>
        </authorList>
    </citation>
    <scope>NUCLEOTIDE SEQUENCE</scope>
    <source>
        <strain evidence="4">Zod_Metabat.24</strain>
    </source>
</reference>
<name>A0A9D8PLW4_9DELT</name>
<sequence length="342" mass="39132">MKKIKTVFIVAVLISIPILLFGKDDRAVTGEDTPKMREAYEMYVLGEGNPAFAMNNEANFYLIKGDTENAILKYLEALKVSPGNVLISNNLSWAYIVAGKYERAKKLLEKTIVVAKEGASTNFYLGVVNLKLGNINDAKKYLEKAVELDSNHPYSHYYLAKTYEAEGFIQKAVLEAETAAYILGDVWNPEVALYLGNLYGQAGMFQKAILQYTKLVDEPEYAFEAYYGLGVSYGHFNDFDRSEKNFLKAKEFDKKDPRVYFGLGKIYSTKEDELGKALKNAEKALSLDEKNPRYFHLIGWIYYKMGEYEDALKHFRLAQKYDPENKEYGRQIRTLERALNEK</sequence>
<dbReference type="Pfam" id="PF13374">
    <property type="entry name" value="TPR_10"/>
    <property type="match status" value="1"/>
</dbReference>
<dbReference type="InterPro" id="IPR013105">
    <property type="entry name" value="TPR_2"/>
</dbReference>
<dbReference type="Pfam" id="PF13181">
    <property type="entry name" value="TPR_8"/>
    <property type="match status" value="2"/>
</dbReference>
<feature type="repeat" description="TPR" evidence="3">
    <location>
        <begin position="119"/>
        <end position="152"/>
    </location>
</feature>
<dbReference type="Proteomes" id="UP000809273">
    <property type="component" value="Unassembled WGS sequence"/>
</dbReference>
<dbReference type="InterPro" id="IPR019734">
    <property type="entry name" value="TPR_rpt"/>
</dbReference>
<dbReference type="SUPFAM" id="SSF48452">
    <property type="entry name" value="TPR-like"/>
    <property type="match status" value="1"/>
</dbReference>
<comment type="caution">
    <text evidence="4">The sequence shown here is derived from an EMBL/GenBank/DDBJ whole genome shotgun (WGS) entry which is preliminary data.</text>
</comment>
<protein>
    <submittedName>
        <fullName evidence="4">Tetratricopeptide repeat protein</fullName>
    </submittedName>
</protein>
<dbReference type="PROSITE" id="PS50005">
    <property type="entry name" value="TPR"/>
    <property type="match status" value="4"/>
</dbReference>
<dbReference type="PROSITE" id="PS50293">
    <property type="entry name" value="TPR_REGION"/>
    <property type="match status" value="1"/>
</dbReference>
<dbReference type="PANTHER" id="PTHR12558">
    <property type="entry name" value="CELL DIVISION CYCLE 16,23,27"/>
    <property type="match status" value="1"/>
</dbReference>
<evidence type="ECO:0000256" key="2">
    <source>
        <dbReference type="ARBA" id="ARBA00022803"/>
    </source>
</evidence>
<gene>
    <name evidence="4" type="ORF">JW984_06895</name>
</gene>
<evidence type="ECO:0000313" key="4">
    <source>
        <dbReference type="EMBL" id="MBN1572911.1"/>
    </source>
</evidence>
<dbReference type="EMBL" id="JAFGIX010000032">
    <property type="protein sequence ID" value="MBN1572911.1"/>
    <property type="molecule type" value="Genomic_DNA"/>
</dbReference>
<feature type="repeat" description="TPR" evidence="3">
    <location>
        <begin position="292"/>
        <end position="325"/>
    </location>
</feature>
<dbReference type="Gene3D" id="1.25.40.10">
    <property type="entry name" value="Tetratricopeptide repeat domain"/>
    <property type="match status" value="3"/>
</dbReference>
<dbReference type="AlphaFoldDB" id="A0A9D8PLW4"/>
<accession>A0A9D8PLW4</accession>
<feature type="repeat" description="TPR" evidence="3">
    <location>
        <begin position="51"/>
        <end position="84"/>
    </location>
</feature>
<reference evidence="4" key="2">
    <citation type="submission" date="2021-01" db="EMBL/GenBank/DDBJ databases">
        <authorList>
            <person name="Hahn C.R."/>
            <person name="Youssef N.H."/>
            <person name="Elshahed M."/>
        </authorList>
    </citation>
    <scope>NUCLEOTIDE SEQUENCE</scope>
    <source>
        <strain evidence="4">Zod_Metabat.24</strain>
    </source>
</reference>
<evidence type="ECO:0000256" key="3">
    <source>
        <dbReference type="PROSITE-ProRule" id="PRU00339"/>
    </source>
</evidence>
<dbReference type="Pfam" id="PF07719">
    <property type="entry name" value="TPR_2"/>
    <property type="match status" value="2"/>
</dbReference>
<keyword evidence="2 3" id="KW-0802">TPR repeat</keyword>
<feature type="repeat" description="TPR" evidence="3">
    <location>
        <begin position="223"/>
        <end position="256"/>
    </location>
</feature>
<evidence type="ECO:0000313" key="5">
    <source>
        <dbReference type="Proteomes" id="UP000809273"/>
    </source>
</evidence>
<organism evidence="4 5">
    <name type="scientific">Candidatus Zymogenus saltonus</name>
    <dbReference type="NCBI Taxonomy" id="2844893"/>
    <lineage>
        <taxon>Bacteria</taxon>
        <taxon>Deltaproteobacteria</taxon>
        <taxon>Candidatus Zymogenia</taxon>
        <taxon>Candidatus Zymogeniales</taxon>
        <taxon>Candidatus Zymogenaceae</taxon>
        <taxon>Candidatus Zymogenus</taxon>
    </lineage>
</organism>
<dbReference type="SMART" id="SM00028">
    <property type="entry name" value="TPR"/>
    <property type="match status" value="7"/>
</dbReference>
<evidence type="ECO:0000256" key="1">
    <source>
        <dbReference type="ARBA" id="ARBA00022737"/>
    </source>
</evidence>